<dbReference type="EMBL" id="BMOK01000009">
    <property type="protein sequence ID" value="GGL57614.1"/>
    <property type="molecule type" value="Genomic_DNA"/>
</dbReference>
<gene>
    <name evidence="2" type="ORF">GCM10007968_22040</name>
</gene>
<evidence type="ECO:0000313" key="3">
    <source>
        <dbReference type="Proteomes" id="UP000654670"/>
    </source>
</evidence>
<dbReference type="Proteomes" id="UP000654670">
    <property type="component" value="Unassembled WGS sequence"/>
</dbReference>
<feature type="domain" description="Regulatory protein YycH" evidence="1">
    <location>
        <begin position="4"/>
        <end position="427"/>
    </location>
</feature>
<reference evidence="2" key="1">
    <citation type="journal article" date="2014" name="Int. J. Syst. Evol. Microbiol.">
        <title>Complete genome sequence of Corynebacterium casei LMG S-19264T (=DSM 44701T), isolated from a smear-ripened cheese.</title>
        <authorList>
            <consortium name="US DOE Joint Genome Institute (JGI-PGF)"/>
            <person name="Walter F."/>
            <person name="Albersmeier A."/>
            <person name="Kalinowski J."/>
            <person name="Ruckert C."/>
        </authorList>
    </citation>
    <scope>NUCLEOTIDE SEQUENCE</scope>
    <source>
        <strain evidence="2">JCM 15325</strain>
    </source>
</reference>
<accession>A0A917S5K9</accession>
<dbReference type="Pfam" id="PF07435">
    <property type="entry name" value="YycH"/>
    <property type="match status" value="1"/>
</dbReference>
<dbReference type="InterPro" id="IPR009996">
    <property type="entry name" value="YycH"/>
</dbReference>
<dbReference type="RefSeq" id="WP_188803297.1">
    <property type="nucleotide sequence ID" value="NZ_BMOK01000009.1"/>
</dbReference>
<name>A0A917S5K9_9BACL</name>
<keyword evidence="3" id="KW-1185">Reference proteome</keyword>
<dbReference type="CDD" id="cd15787">
    <property type="entry name" value="YycH_N"/>
    <property type="match status" value="1"/>
</dbReference>
<sequence>MNHEAFKTILLSALVLASVAMTWNIWFYKTDYENYKGPSESVKPVAIAQSQSIPDVVRPSLVLQHVNNETFGQTDNTLVMNVYSLFQKAAFTNVSPAGIKSAPRRTGSVSYELIFPAPLTLDALQRVFHFDRLDPSLTTYTLVDRVEVYASSDDGRVVTAVFRSEQGKDAFYATAGHLTMNDLKNAVEKTELQPYGKQQLKNKTVYLPLGTTSISSIMTYYEELPIDEFIPVLFNDPDNVFYTRGKTIYSDGTRQLEKTGSILQYVNPGISGSAQGVFDPIIHSIDFINNFSGWTNNYTYDGLISPGKGQPAGAEFRIQVGNYMAYNTEYYPNTYLPTMELTWRNGELNTMNRTLLNLNLIDAQVSVTLDSGTDTLQKLRQASIPVKNIEDLSIGYRLNTPQGGRDHSLNLTPDWFYKMDNRWYSVTDATLPQHSLNQRGGTP</sequence>
<dbReference type="AlphaFoldDB" id="A0A917S5K9"/>
<evidence type="ECO:0000313" key="2">
    <source>
        <dbReference type="EMBL" id="GGL57614.1"/>
    </source>
</evidence>
<proteinExistence type="predicted"/>
<dbReference type="InterPro" id="IPR042274">
    <property type="entry name" value="YycH/YycI_2"/>
</dbReference>
<dbReference type="Gene3D" id="3.30.310.160">
    <property type="entry name" value="YycH protein, domain 2"/>
    <property type="match status" value="1"/>
</dbReference>
<reference evidence="2" key="2">
    <citation type="submission" date="2020-09" db="EMBL/GenBank/DDBJ databases">
        <authorList>
            <person name="Sun Q."/>
            <person name="Ohkuma M."/>
        </authorList>
    </citation>
    <scope>NUCLEOTIDE SEQUENCE</scope>
    <source>
        <strain evidence="2">JCM 15325</strain>
    </source>
</reference>
<protein>
    <recommendedName>
        <fullName evidence="1">Regulatory protein YycH domain-containing protein</fullName>
    </recommendedName>
</protein>
<organism evidence="2 3">
    <name type="scientific">Sporolactobacillus putidus</name>
    <dbReference type="NCBI Taxonomy" id="492735"/>
    <lineage>
        <taxon>Bacteria</taxon>
        <taxon>Bacillati</taxon>
        <taxon>Bacillota</taxon>
        <taxon>Bacilli</taxon>
        <taxon>Bacillales</taxon>
        <taxon>Sporolactobacillaceae</taxon>
        <taxon>Sporolactobacillus</taxon>
    </lineage>
</organism>
<evidence type="ECO:0000259" key="1">
    <source>
        <dbReference type="Pfam" id="PF07435"/>
    </source>
</evidence>
<comment type="caution">
    <text evidence="2">The sequence shown here is derived from an EMBL/GenBank/DDBJ whole genome shotgun (WGS) entry which is preliminary data.</text>
</comment>